<reference evidence="1 2" key="1">
    <citation type="submission" date="2017-02" db="EMBL/GenBank/DDBJ databases">
        <title>The new phylogeny of genus Mycobacterium.</title>
        <authorList>
            <person name="Tortoli E."/>
            <person name="Trovato A."/>
            <person name="Cirillo D.M."/>
        </authorList>
    </citation>
    <scope>NUCLEOTIDE SEQUENCE [LARGE SCALE GENOMIC DNA]</scope>
    <source>
        <strain evidence="1 2">DSM 45578</strain>
    </source>
</reference>
<accession>A0A1W9YRW2</accession>
<protein>
    <submittedName>
        <fullName evidence="1">Uncharacterized protein</fullName>
    </submittedName>
</protein>
<comment type="caution">
    <text evidence="1">The sequence shown here is derived from an EMBL/GenBank/DDBJ whole genome shotgun (WGS) entry which is preliminary data.</text>
</comment>
<gene>
    <name evidence="1" type="ORF">BST17_22270</name>
</gene>
<dbReference type="OrthoDB" id="5124265at2"/>
<dbReference type="RefSeq" id="WP_083061075.1">
    <property type="nucleotide sequence ID" value="NZ_JACKVM010000003.1"/>
</dbReference>
<name>A0A1W9YRW2_MYCBA</name>
<evidence type="ECO:0000313" key="2">
    <source>
        <dbReference type="Proteomes" id="UP000192366"/>
    </source>
</evidence>
<proteinExistence type="predicted"/>
<sequence>MRLTAQDGLWATGGPLAGPPAVAVLEVAGAILAWTVDDPAAPVQLTFTDIAAADWLWRVTGAAGHVALLDAVRGAPADPQSVLEVPGVTLDPQALAPLRRLALGHWLRRWWPASARDSIVELDAAVLDAELALLTAAVEDFFVEDTLDSDVEALLAPHLSALAGRQRSDDPRIAELVSACADLADWPDHDPIEAPTARRRDDYALAAGAGKFATAGMIAGGAASVSWSAVPPAVFDAAEDTVTWSVRAADSGAVVVDVRAAVTAPADGIAVRLRSGELAADGVLSGDGTARLVLPISETAAWNHDWSTAAVTLGAGDGEDRAARERLRVFARRRLAGPDDAFLAEVLAAESDY</sequence>
<dbReference type="AlphaFoldDB" id="A0A1W9YRW2"/>
<dbReference type="Proteomes" id="UP000192366">
    <property type="component" value="Unassembled WGS sequence"/>
</dbReference>
<dbReference type="EMBL" id="MVHJ01000025">
    <property type="protein sequence ID" value="ORA02707.1"/>
    <property type="molecule type" value="Genomic_DNA"/>
</dbReference>
<evidence type="ECO:0000313" key="1">
    <source>
        <dbReference type="EMBL" id="ORA02707.1"/>
    </source>
</evidence>
<keyword evidence="2" id="KW-1185">Reference proteome</keyword>
<dbReference type="STRING" id="564198.BST17_22270"/>
<organism evidence="1 2">
    <name type="scientific">Mycolicibacterium bacteremicum</name>
    <name type="common">Mycobacterium bacteremicum</name>
    <dbReference type="NCBI Taxonomy" id="564198"/>
    <lineage>
        <taxon>Bacteria</taxon>
        <taxon>Bacillati</taxon>
        <taxon>Actinomycetota</taxon>
        <taxon>Actinomycetes</taxon>
        <taxon>Mycobacteriales</taxon>
        <taxon>Mycobacteriaceae</taxon>
        <taxon>Mycolicibacterium</taxon>
    </lineage>
</organism>